<proteinExistence type="predicted"/>
<keyword evidence="1" id="KW-0696">RNA-directed RNA polymerase</keyword>
<sequence length="684" mass="79456">MQDPLEIPAAPRRETGDYSVGEIPTMSSFRLPEGVTRMGSSYFDPDFGLDDVIETYDYTKLNLVEEGNKILQSYGYTPISRDDLLQDHHYISSEVGDDEETASDSKAFIAIQQVFHQLYGMKVSLDDTSINSRFGNFAEDLIILPDGYGQTYLSSRKTGAYLDMSFIDIPKIRLAIDIRPMRMDHSATNDGKAQMIGSRQRWIPLESGFRGQYEVFNLFQDVNLGLIRDRKYPYLPSALGGYGKEPPFRNYENFERFSKAFKQGSHSGLLRNIVRRTNRYISALQRGEYPAKDPLLSHVVRFQSSFHDWVKGRSIYAPVTWYDVPPEVGVYRVAKRGDSPVMDEVIGRLLSEKRLISEQQLEIAVEHNELCKALLKAESIPKFKKLRDEARSRFNNFSIFSMENYGMIKEIILEMEEINLPLSKREISLFHRLVDSTKGTLRVILGEEFVYWPEAMDEIYRTGPMKVLFEFMPLKKFSSERGFAAPSRLYEPDVEDTEEYRELDKLETWLRNKEPRGSPPRAIINDDEPIIASCRKSQWNIIVTDDIKLCREANRRTHNVVVRIPCLWYYLSIYFGVNPYSEYLETKFPGKSFREHLDEGSIKSFEETNFMDGVLLKERKSQMFNIWKNYGEKDRPRIVEEESFNYEPDLPSLVFDLSNVSMTRKVRGRIPLPTPRRPQGRLNR</sequence>
<protein>
    <submittedName>
        <fullName evidence="1">RNA-dependent RNA polymerase</fullName>
    </submittedName>
</protein>
<evidence type="ECO:0000313" key="2">
    <source>
        <dbReference type="Proteomes" id="UP001251841"/>
    </source>
</evidence>
<dbReference type="Proteomes" id="UP001251841">
    <property type="component" value="Genome"/>
</dbReference>
<accession>A0AAD1NUF9</accession>
<keyword evidence="1" id="KW-0808">Transferase</keyword>
<keyword evidence="2" id="KW-1185">Reference proteome</keyword>
<name>A0AAD1NUF9_9VIRU</name>
<keyword evidence="1" id="KW-0548">Nucleotidyltransferase</keyword>
<organism evidence="1 2">
    <name type="scientific">Cryphonectria naterciae splipalmivirus 1</name>
    <dbReference type="NCBI Taxonomy" id="2841740"/>
    <lineage>
        <taxon>Viruses</taxon>
        <taxon>Riboviria</taxon>
        <taxon>Orthornavirae</taxon>
        <taxon>Lenarviricota</taxon>
        <taxon>Amabiliviricetes</taxon>
        <taxon>Wolframvirales</taxon>
        <taxon>Splipalmiviridae</taxon>
        <taxon>Divipalmivirus</taxon>
        <taxon>Divipalmivirus cryphonectriae</taxon>
    </lineage>
</organism>
<reference evidence="1 2" key="1">
    <citation type="journal article" date="2011" name="Fungal Biol.">
        <title>Cryphonectria naterciae: a new species in the Cryphonectria-Endothia complex and diagnostic molecular markers based on microsatellite-primed PCR.</title>
        <authorList>
            <person name="Braganca H."/>
            <person name="Rigling D."/>
            <person name="Diogo E."/>
            <person name="Capelo J."/>
            <person name="Phillips A."/>
            <person name="Tenreiro R."/>
        </authorList>
    </citation>
    <scope>NUCLEOTIDE SEQUENCE [LARGE SCALE GENOMIC DNA]</scope>
    <source>
        <strain evidence="1">C0614</strain>
    </source>
</reference>
<dbReference type="GO" id="GO:0003968">
    <property type="term" value="F:RNA-directed RNA polymerase activity"/>
    <property type="evidence" value="ECO:0007669"/>
    <property type="project" value="UniProtKB-KW"/>
</dbReference>
<evidence type="ECO:0000313" key="1">
    <source>
        <dbReference type="EMBL" id="BCX55510.1"/>
    </source>
</evidence>
<dbReference type="EMBL" id="LC634420">
    <property type="protein sequence ID" value="BCX55510.1"/>
    <property type="molecule type" value="Genomic_RNA"/>
</dbReference>